<keyword evidence="1" id="KW-0812">Transmembrane</keyword>
<keyword evidence="1" id="KW-0472">Membrane</keyword>
<organism evidence="3 4">
    <name type="scientific">Alkalicella caledoniensis</name>
    <dbReference type="NCBI Taxonomy" id="2731377"/>
    <lineage>
        <taxon>Bacteria</taxon>
        <taxon>Bacillati</taxon>
        <taxon>Bacillota</taxon>
        <taxon>Clostridia</taxon>
        <taxon>Eubacteriales</taxon>
        <taxon>Proteinivoracaceae</taxon>
        <taxon>Alkalicella</taxon>
    </lineage>
</organism>
<sequence>MGQYSKQIFSWTLVLLWMGLIFYMSAQPATQSQEMSKGVVEVVVQTVERVAPSLAEQLDIRYLHHIVRKNAHFIIYLILGVLVINALNVSVVEGWKGIVFALSICILYAISDEVHQLFVPGRSGEVRDVIIDSAGSSVGIGVYLGLTNVMEKVRARGENGGIF</sequence>
<dbReference type="Proteomes" id="UP000516160">
    <property type="component" value="Chromosome"/>
</dbReference>
<dbReference type="PIRSF" id="PIRSF019083">
    <property type="entry name" value="UCP019083_VanZ"/>
    <property type="match status" value="1"/>
</dbReference>
<evidence type="ECO:0000313" key="3">
    <source>
        <dbReference type="EMBL" id="QNO13296.1"/>
    </source>
</evidence>
<proteinExistence type="predicted"/>
<keyword evidence="4" id="KW-1185">Reference proteome</keyword>
<dbReference type="InterPro" id="IPR006976">
    <property type="entry name" value="VanZ-like"/>
</dbReference>
<protein>
    <submittedName>
        <fullName evidence="3">VanZ family protein</fullName>
    </submittedName>
</protein>
<dbReference type="AlphaFoldDB" id="A0A7G9W3N4"/>
<evidence type="ECO:0000259" key="2">
    <source>
        <dbReference type="Pfam" id="PF04892"/>
    </source>
</evidence>
<feature type="transmembrane region" description="Helical" evidence="1">
    <location>
        <begin position="94"/>
        <end position="110"/>
    </location>
</feature>
<dbReference type="NCBIfam" id="NF037970">
    <property type="entry name" value="vanZ_1"/>
    <property type="match status" value="1"/>
</dbReference>
<gene>
    <name evidence="3" type="primary">vanZ</name>
    <name evidence="3" type="ORF">HYG86_00125</name>
</gene>
<dbReference type="EMBL" id="CP058559">
    <property type="protein sequence ID" value="QNO13296.1"/>
    <property type="molecule type" value="Genomic_DNA"/>
</dbReference>
<feature type="transmembrane region" description="Helical" evidence="1">
    <location>
        <begin position="6"/>
        <end position="26"/>
    </location>
</feature>
<accession>A0A7G9W3N4</accession>
<feature type="domain" description="VanZ-like" evidence="2">
    <location>
        <begin position="11"/>
        <end position="144"/>
    </location>
</feature>
<dbReference type="KEGG" id="acae:HYG86_00125"/>
<dbReference type="InterPro" id="IPR016747">
    <property type="entry name" value="Phosphotransbutyrylase"/>
</dbReference>
<name>A0A7G9W3N4_ALKCA</name>
<feature type="transmembrane region" description="Helical" evidence="1">
    <location>
        <begin position="71"/>
        <end position="88"/>
    </location>
</feature>
<evidence type="ECO:0000256" key="1">
    <source>
        <dbReference type="SAM" id="Phobius"/>
    </source>
</evidence>
<reference evidence="3 4" key="1">
    <citation type="submission" date="2020-07" db="EMBL/GenBank/DDBJ databases">
        <title>Alkalicella. sp. LB2 genome.</title>
        <authorList>
            <person name="Postec A."/>
            <person name="Quemeneur M."/>
        </authorList>
    </citation>
    <scope>NUCLEOTIDE SEQUENCE [LARGE SCALE GENOMIC DNA]</scope>
    <source>
        <strain evidence="3 4">LB2</strain>
    </source>
</reference>
<evidence type="ECO:0000313" key="4">
    <source>
        <dbReference type="Proteomes" id="UP000516160"/>
    </source>
</evidence>
<dbReference type="RefSeq" id="WP_213166970.1">
    <property type="nucleotide sequence ID" value="NZ_CP058559.1"/>
</dbReference>
<dbReference type="Pfam" id="PF04892">
    <property type="entry name" value="VanZ"/>
    <property type="match status" value="1"/>
</dbReference>
<keyword evidence="1" id="KW-1133">Transmembrane helix</keyword>